<accession>A0ACC3TIM9</accession>
<protein>
    <submittedName>
        <fullName evidence="1">Uncharacterized protein</fullName>
    </submittedName>
</protein>
<proteinExistence type="predicted"/>
<name>A0ACC3TIM9_9ASCO</name>
<evidence type="ECO:0000313" key="2">
    <source>
        <dbReference type="Proteomes" id="UP001489719"/>
    </source>
</evidence>
<dbReference type="EMBL" id="MU970116">
    <property type="protein sequence ID" value="KAK9320791.1"/>
    <property type="molecule type" value="Genomic_DNA"/>
</dbReference>
<reference evidence="2" key="1">
    <citation type="journal article" date="2024" name="Front. Bioeng. Biotechnol.">
        <title>Genome-scale model development and genomic sequencing of the oleaginous clade Lipomyces.</title>
        <authorList>
            <person name="Czajka J.J."/>
            <person name="Han Y."/>
            <person name="Kim J."/>
            <person name="Mondo S.J."/>
            <person name="Hofstad B.A."/>
            <person name="Robles A."/>
            <person name="Haridas S."/>
            <person name="Riley R."/>
            <person name="LaButti K."/>
            <person name="Pangilinan J."/>
            <person name="Andreopoulos W."/>
            <person name="Lipzen A."/>
            <person name="Yan J."/>
            <person name="Wang M."/>
            <person name="Ng V."/>
            <person name="Grigoriev I.V."/>
            <person name="Spatafora J.W."/>
            <person name="Magnuson J.K."/>
            <person name="Baker S.E."/>
            <person name="Pomraning K.R."/>
        </authorList>
    </citation>
    <scope>NUCLEOTIDE SEQUENCE [LARGE SCALE GENOMIC DNA]</scope>
    <source>
        <strain evidence="2">CBS 10300</strain>
    </source>
</reference>
<organism evidence="1 2">
    <name type="scientific">Lipomyces orientalis</name>
    <dbReference type="NCBI Taxonomy" id="1233043"/>
    <lineage>
        <taxon>Eukaryota</taxon>
        <taxon>Fungi</taxon>
        <taxon>Dikarya</taxon>
        <taxon>Ascomycota</taxon>
        <taxon>Saccharomycotina</taxon>
        <taxon>Lipomycetes</taxon>
        <taxon>Lipomycetales</taxon>
        <taxon>Lipomycetaceae</taxon>
        <taxon>Lipomyces</taxon>
    </lineage>
</organism>
<keyword evidence="2" id="KW-1185">Reference proteome</keyword>
<evidence type="ECO:0000313" key="1">
    <source>
        <dbReference type="EMBL" id="KAK9320791.1"/>
    </source>
</evidence>
<gene>
    <name evidence="1" type="ORF">V1517DRAFT_328322</name>
</gene>
<dbReference type="Proteomes" id="UP001489719">
    <property type="component" value="Unassembled WGS sequence"/>
</dbReference>
<sequence length="225" mass="25689">MALSTTVRARAVPGLTGIIATLPVLKQLPFCITSASPVVSRQRRNYAAPNPFEINSANQSVLTDKLPKRKYRFGETRPAVYHKFDCTVELSDGSTYVRQSPFPRIEWRYLRDQRLHPLWNPTIKGLQAVQTEAGGRMWRFNQRYGQQQQQVLSEEMEDESSKAAAEKDASEAAAKAKDAEVKKSEDSDVENEPVNAFDDLTDLFDEFEYNPNKNAKVQTKRNRRY</sequence>
<comment type="caution">
    <text evidence="1">The sequence shown here is derived from an EMBL/GenBank/DDBJ whole genome shotgun (WGS) entry which is preliminary data.</text>
</comment>